<name>A0ABR6G197_9HYPH</name>
<organism evidence="1 2">
    <name type="scientific">Rhizobium laguerreae</name>
    <dbReference type="NCBI Taxonomy" id="1076926"/>
    <lineage>
        <taxon>Bacteria</taxon>
        <taxon>Pseudomonadati</taxon>
        <taxon>Pseudomonadota</taxon>
        <taxon>Alphaproteobacteria</taxon>
        <taxon>Hyphomicrobiales</taxon>
        <taxon>Rhizobiaceae</taxon>
        <taxon>Rhizobium/Agrobacterium group</taxon>
        <taxon>Rhizobium</taxon>
    </lineage>
</organism>
<evidence type="ECO:0000313" key="2">
    <source>
        <dbReference type="Proteomes" id="UP000542811"/>
    </source>
</evidence>
<protein>
    <recommendedName>
        <fullName evidence="3">Rap1a immunity protein domain-containing protein</fullName>
    </recommendedName>
</protein>
<dbReference type="Proteomes" id="UP000542811">
    <property type="component" value="Unassembled WGS sequence"/>
</dbReference>
<accession>A0ABR6G197</accession>
<sequence length="169" mass="18466">MRSAVILFFGCRKKDDTFEANFRHFPDQNSAIASFGDVMSGILIATLLATVSAKIPARFSSGDLLYSDCGGSRQFVVGYVAGWLDKWNRDEYLARRIFTEVVPAPKAMVNSAYFANSVGVNVCVPVGTTAEAIGNTLCTFLEENPGIREATGDELMTTLIAYKYRCPVP</sequence>
<dbReference type="EMBL" id="JACHXX010000001">
    <property type="protein sequence ID" value="MBB3160063.1"/>
    <property type="molecule type" value="Genomic_DNA"/>
</dbReference>
<evidence type="ECO:0008006" key="3">
    <source>
        <dbReference type="Google" id="ProtNLM"/>
    </source>
</evidence>
<gene>
    <name evidence="1" type="ORF">FHS25_000495</name>
</gene>
<proteinExistence type="predicted"/>
<evidence type="ECO:0000313" key="1">
    <source>
        <dbReference type="EMBL" id="MBB3160063.1"/>
    </source>
</evidence>
<reference evidence="1 2" key="1">
    <citation type="submission" date="2020-08" db="EMBL/GenBank/DDBJ databases">
        <title>Genomic Encyclopedia of Type Strains, Phase III (KMG-III): the genomes of soil and plant-associated and newly described type strains.</title>
        <authorList>
            <person name="Whitman W."/>
        </authorList>
    </citation>
    <scope>NUCLEOTIDE SEQUENCE [LARGE SCALE GENOMIC DNA]</scope>
    <source>
        <strain evidence="1 2">CECT 8280</strain>
    </source>
</reference>
<comment type="caution">
    <text evidence="1">The sequence shown here is derived from an EMBL/GenBank/DDBJ whole genome shotgun (WGS) entry which is preliminary data.</text>
</comment>
<keyword evidence="2" id="KW-1185">Reference proteome</keyword>